<dbReference type="PROSITE" id="PS00108">
    <property type="entry name" value="PROTEIN_KINASE_ST"/>
    <property type="match status" value="1"/>
</dbReference>
<dbReference type="InterPro" id="IPR036465">
    <property type="entry name" value="vWFA_dom_sf"/>
</dbReference>
<dbReference type="Pfam" id="PF00069">
    <property type="entry name" value="Pkinase"/>
    <property type="match status" value="1"/>
</dbReference>
<dbReference type="InterPro" id="IPR011009">
    <property type="entry name" value="Kinase-like_dom_sf"/>
</dbReference>
<dbReference type="SUPFAM" id="SSF56112">
    <property type="entry name" value="Protein kinase-like (PK-like)"/>
    <property type="match status" value="1"/>
</dbReference>
<dbReference type="Proteomes" id="UP001396898">
    <property type="component" value="Unassembled WGS sequence"/>
</dbReference>
<evidence type="ECO:0000259" key="2">
    <source>
        <dbReference type="PROSITE" id="PS50011"/>
    </source>
</evidence>
<dbReference type="PANTHER" id="PTHR24359">
    <property type="entry name" value="SERINE/THREONINE-PROTEIN KINASE SBK1"/>
    <property type="match status" value="1"/>
</dbReference>
<name>A0ABR1R007_9PEZI</name>
<evidence type="ECO:0000313" key="3">
    <source>
        <dbReference type="EMBL" id="KAK7994270.1"/>
    </source>
</evidence>
<dbReference type="PANTHER" id="PTHR24359:SF1">
    <property type="entry name" value="INHIBITOR OF NUCLEAR FACTOR KAPPA-B KINASE EPSILON SUBUNIT HOMOLOG 1-RELATED"/>
    <property type="match status" value="1"/>
</dbReference>
<dbReference type="SUPFAM" id="SSF53300">
    <property type="entry name" value="vWA-like"/>
    <property type="match status" value="1"/>
</dbReference>
<dbReference type="PROSITE" id="PS50011">
    <property type="entry name" value="PROTEIN_KINASE_DOM"/>
    <property type="match status" value="1"/>
</dbReference>
<protein>
    <recommendedName>
        <fullName evidence="2">Protein kinase domain-containing protein</fullName>
    </recommendedName>
</protein>
<comment type="caution">
    <text evidence="3">The sequence shown here is derived from an EMBL/GenBank/DDBJ whole genome shotgun (WGS) entry which is preliminary data.</text>
</comment>
<organism evidence="3 4">
    <name type="scientific">Apiospora marii</name>
    <dbReference type="NCBI Taxonomy" id="335849"/>
    <lineage>
        <taxon>Eukaryota</taxon>
        <taxon>Fungi</taxon>
        <taxon>Dikarya</taxon>
        <taxon>Ascomycota</taxon>
        <taxon>Pezizomycotina</taxon>
        <taxon>Sordariomycetes</taxon>
        <taxon>Xylariomycetidae</taxon>
        <taxon>Amphisphaeriales</taxon>
        <taxon>Apiosporaceae</taxon>
        <taxon>Apiospora</taxon>
    </lineage>
</organism>
<accession>A0ABR1R007</accession>
<dbReference type="EMBL" id="JAQQWI010000024">
    <property type="protein sequence ID" value="KAK7994270.1"/>
    <property type="molecule type" value="Genomic_DNA"/>
</dbReference>
<feature type="region of interest" description="Disordered" evidence="1">
    <location>
        <begin position="556"/>
        <end position="575"/>
    </location>
</feature>
<feature type="region of interest" description="Disordered" evidence="1">
    <location>
        <begin position="491"/>
        <end position="519"/>
    </location>
</feature>
<dbReference type="InterPro" id="IPR008271">
    <property type="entry name" value="Ser/Thr_kinase_AS"/>
</dbReference>
<reference evidence="3 4" key="1">
    <citation type="submission" date="2023-01" db="EMBL/GenBank/DDBJ databases">
        <title>Analysis of 21 Apiospora genomes using comparative genomics revels a genus with tremendous synthesis potential of carbohydrate active enzymes and secondary metabolites.</title>
        <authorList>
            <person name="Sorensen T."/>
        </authorList>
    </citation>
    <scope>NUCLEOTIDE SEQUENCE [LARGE SCALE GENOMIC DNA]</scope>
    <source>
        <strain evidence="3 4">CBS 20057</strain>
    </source>
</reference>
<dbReference type="Gene3D" id="1.10.510.10">
    <property type="entry name" value="Transferase(Phosphotransferase) domain 1"/>
    <property type="match status" value="1"/>
</dbReference>
<evidence type="ECO:0000313" key="4">
    <source>
        <dbReference type="Proteomes" id="UP001396898"/>
    </source>
</evidence>
<sequence>MVEDPSSRWSAGPASPTSLTSFSSAIAHQKNWNGEFSDFVKKNSIEGTNMEGQNSPYIAIHHLDEYWSEVDLMQESLNHVGPNPTNPSTILDAYVRIWSTLVSIGRPQFIDWFIKHEYTDERLPDNLVRITDDYLINEMLGDFDQARWKFMPLLFHKGNKMQGKSLDHRHVLPITFEDRLTPPDDGGKTIIWKVRIHDHGSDFEEQARYLAAFKRERKLLANLPSEASEVIVNYLGSFKQNRKSVIVLEFAPGGNLAAFLRNARTPTTQGEFCSLWTSLTSLLIAIYYLNNLPIGAGCAHRDIKFENILVFPGSTGSPYDFTLKLTDFDTISDVQEVSSRNGSRQFDDGGRVYCAPEASRLHEREQYALEHTPLSSDIWSLGALFSDIIVWLAEGFTGIDCYEKARKAETSGIADIPGSGYENCFHNGLERLKCVEEAHQRAMGLLAKIDDITPRMKELTESYMLVPSSRRPDPKTLHRHFTFEIQGQLRQAAAQDGSRPPFSRLRAGFSDPPRVPPDLPRLDIANLDMNQDRPRSAASVNNGGTASPVNLLAVSPVPHISSNPSPVTPGTRKSEDSIYRLPEITVEDANAWLASKRRSPIQGMEEVLQVIKDRDQLFVIDDSKSMAQHKAHLYLTIKALLAFACQIDPDRVEIVFTSDQTNVIRDKLFRGGPEYLARKVLDHFDNGTSGNIPTNMESKLSDILLRLVPVVGVKKTSVYVMTDAVWEPSSEPGGGVETTLRNLIGRLKHNRKDRHFVTLQFIRFGDDPDGLKRLKYLDDELATERGIDGFDIVDYREHNDNVPHMLMGAYSRHYDRQDGHVGPKHKGLTTPQEVPTLGRRISQRFERAMWS</sequence>
<feature type="domain" description="Protein kinase" evidence="2">
    <location>
        <begin position="151"/>
        <end position="483"/>
    </location>
</feature>
<dbReference type="InterPro" id="IPR000719">
    <property type="entry name" value="Prot_kinase_dom"/>
</dbReference>
<gene>
    <name evidence="3" type="ORF">PG991_015858</name>
</gene>
<dbReference type="SMART" id="SM00220">
    <property type="entry name" value="S_TKc"/>
    <property type="match status" value="1"/>
</dbReference>
<keyword evidence="4" id="KW-1185">Reference proteome</keyword>
<evidence type="ECO:0000256" key="1">
    <source>
        <dbReference type="SAM" id="MobiDB-lite"/>
    </source>
</evidence>
<proteinExistence type="predicted"/>